<dbReference type="AlphaFoldDB" id="A0A3N0DS74"/>
<dbReference type="Proteomes" id="UP000277094">
    <property type="component" value="Unassembled WGS sequence"/>
</dbReference>
<keyword evidence="2" id="KW-1185">Reference proteome</keyword>
<comment type="caution">
    <text evidence="1">The sequence shown here is derived from an EMBL/GenBank/DDBJ whole genome shotgun (WGS) entry which is preliminary data.</text>
</comment>
<gene>
    <name evidence="1" type="ORF">EFL95_05080</name>
</gene>
<sequence>MAGYSGNSLEKKLGVKDGQRVYLDGAPNGFFLSCPTTARLPKSMEISLTFHTSPERLAARLPVLIEHTTQAGMIWVCWPKKASAKLGYTSDLDENLVRQIGLDSGVVDVKVCAVDEIWSGLKFVRRLSDRT</sequence>
<name>A0A3N0DS74_9ACTN</name>
<proteinExistence type="predicted"/>
<evidence type="ECO:0000313" key="2">
    <source>
        <dbReference type="Proteomes" id="UP000277094"/>
    </source>
</evidence>
<reference evidence="1 2" key="1">
    <citation type="submission" date="2018-11" db="EMBL/GenBank/DDBJ databases">
        <authorList>
            <person name="Li F."/>
        </authorList>
    </citation>
    <scope>NUCLEOTIDE SEQUENCE [LARGE SCALE GENOMIC DNA]</scope>
    <source>
        <strain evidence="1 2">KIS18-7</strain>
    </source>
</reference>
<organism evidence="1 2">
    <name type="scientific">Nocardioides marmorisolisilvae</name>
    <dbReference type="NCBI Taxonomy" id="1542737"/>
    <lineage>
        <taxon>Bacteria</taxon>
        <taxon>Bacillati</taxon>
        <taxon>Actinomycetota</taxon>
        <taxon>Actinomycetes</taxon>
        <taxon>Propionibacteriales</taxon>
        <taxon>Nocardioidaceae</taxon>
        <taxon>Nocardioides</taxon>
    </lineage>
</organism>
<evidence type="ECO:0000313" key="1">
    <source>
        <dbReference type="EMBL" id="RNL78470.1"/>
    </source>
</evidence>
<dbReference type="EMBL" id="RJSG01000002">
    <property type="protein sequence ID" value="RNL78470.1"/>
    <property type="molecule type" value="Genomic_DNA"/>
</dbReference>
<accession>A0A3N0DS74</accession>
<dbReference type="RefSeq" id="WP_123232969.1">
    <property type="nucleotide sequence ID" value="NZ_RJSG01000002.1"/>
</dbReference>
<dbReference type="OrthoDB" id="9800461at2"/>
<protein>
    <submittedName>
        <fullName evidence="1">DUF3052 domain-containing protein</fullName>
    </submittedName>
</protein>